<dbReference type="EMBL" id="LXQA010256829">
    <property type="protein sequence ID" value="MCI38523.1"/>
    <property type="molecule type" value="Genomic_DNA"/>
</dbReference>
<comment type="caution">
    <text evidence="1">The sequence shown here is derived from an EMBL/GenBank/DDBJ whole genome shotgun (WGS) entry which is preliminary data.</text>
</comment>
<proteinExistence type="predicted"/>
<name>A0A392RPI4_9FABA</name>
<sequence>MGARRNRAGARRNALRVSLFSLLQAAREWAHGAIGLAQCFACFPAFATAGCM</sequence>
<keyword evidence="2" id="KW-1185">Reference proteome</keyword>
<evidence type="ECO:0000313" key="2">
    <source>
        <dbReference type="Proteomes" id="UP000265520"/>
    </source>
</evidence>
<organism evidence="1 2">
    <name type="scientific">Trifolium medium</name>
    <dbReference type="NCBI Taxonomy" id="97028"/>
    <lineage>
        <taxon>Eukaryota</taxon>
        <taxon>Viridiplantae</taxon>
        <taxon>Streptophyta</taxon>
        <taxon>Embryophyta</taxon>
        <taxon>Tracheophyta</taxon>
        <taxon>Spermatophyta</taxon>
        <taxon>Magnoliopsida</taxon>
        <taxon>eudicotyledons</taxon>
        <taxon>Gunneridae</taxon>
        <taxon>Pentapetalae</taxon>
        <taxon>rosids</taxon>
        <taxon>fabids</taxon>
        <taxon>Fabales</taxon>
        <taxon>Fabaceae</taxon>
        <taxon>Papilionoideae</taxon>
        <taxon>50 kb inversion clade</taxon>
        <taxon>NPAAA clade</taxon>
        <taxon>Hologalegina</taxon>
        <taxon>IRL clade</taxon>
        <taxon>Trifolieae</taxon>
        <taxon>Trifolium</taxon>
    </lineage>
</organism>
<protein>
    <submittedName>
        <fullName evidence="1">Uncharacterized protein</fullName>
    </submittedName>
</protein>
<dbReference type="AlphaFoldDB" id="A0A392RPI4"/>
<accession>A0A392RPI4</accession>
<dbReference type="Proteomes" id="UP000265520">
    <property type="component" value="Unassembled WGS sequence"/>
</dbReference>
<reference evidence="1 2" key="1">
    <citation type="journal article" date="2018" name="Front. Plant Sci.">
        <title>Red Clover (Trifolium pratense) and Zigzag Clover (T. medium) - A Picture of Genomic Similarities and Differences.</title>
        <authorList>
            <person name="Dluhosova J."/>
            <person name="Istvanek J."/>
            <person name="Nedelnik J."/>
            <person name="Repkova J."/>
        </authorList>
    </citation>
    <scope>NUCLEOTIDE SEQUENCE [LARGE SCALE GENOMIC DNA]</scope>
    <source>
        <strain evidence="2">cv. 10/8</strain>
        <tissue evidence="1">Leaf</tissue>
    </source>
</reference>
<evidence type="ECO:0000313" key="1">
    <source>
        <dbReference type="EMBL" id="MCI38523.1"/>
    </source>
</evidence>
<feature type="non-terminal residue" evidence="1">
    <location>
        <position position="52"/>
    </location>
</feature>